<dbReference type="Gene3D" id="1.25.10.10">
    <property type="entry name" value="Leucine-rich Repeat Variant"/>
    <property type="match status" value="2"/>
</dbReference>
<evidence type="ECO:0000256" key="1">
    <source>
        <dbReference type="SAM" id="MobiDB-lite"/>
    </source>
</evidence>
<feature type="region of interest" description="Disordered" evidence="1">
    <location>
        <begin position="1"/>
        <end position="24"/>
    </location>
</feature>
<dbReference type="PANTHER" id="PTHR15599">
    <property type="entry name" value="RTDR1"/>
    <property type="match status" value="1"/>
</dbReference>
<keyword evidence="3" id="KW-1185">Reference proteome</keyword>
<dbReference type="Ensembl" id="ENSACDT00005027471.1">
    <property type="protein sequence ID" value="ENSACDP00005022980.1"/>
    <property type="gene ID" value="ENSACDG00005016653.1"/>
</dbReference>
<dbReference type="InterPro" id="IPR011989">
    <property type="entry name" value="ARM-like"/>
</dbReference>
<dbReference type="AlphaFoldDB" id="A0A8B9EKK9"/>
<sequence length="357" mass="39172">KSRLLWQPERESFPGKPGMASTRISAQLPPDIDPTKAPIAFGRRALPKLNEEIQSPEPLTQQHALMALCDLVHDPEKVYQAIQIGFVENLKTLLLHHDSTVRQKTTEILCIMAMHNVGRQGLIQKGVISALAELFDDPVDICRKNMHQVFEMMAKFPEGAADILHAGLIPLLMFKLKSELDEIQELILDTLSNCLRVEASEALSSGAITILKQKLTHSSVTIRSKAARVLLAIGTHPEGKVVVGEVIPVLVSLLEDTDPEVQASATGALMFATVKPQGRFSALGAEAIPPLLKLVAGETSKARLSAIKTLTMLAELPEGRRKLLDHTDMFQQCLNDPCEAVKRAAEIAICVIKWKPY</sequence>
<dbReference type="PANTHER" id="PTHR15599:SF1">
    <property type="entry name" value="RADIAL SPOKE HEAD 14 HOMOLOG"/>
    <property type="match status" value="1"/>
</dbReference>
<organism evidence="2 3">
    <name type="scientific">Anser cygnoides</name>
    <name type="common">Swan goose</name>
    <dbReference type="NCBI Taxonomy" id="8845"/>
    <lineage>
        <taxon>Eukaryota</taxon>
        <taxon>Metazoa</taxon>
        <taxon>Chordata</taxon>
        <taxon>Craniata</taxon>
        <taxon>Vertebrata</taxon>
        <taxon>Euteleostomi</taxon>
        <taxon>Archelosauria</taxon>
        <taxon>Archosauria</taxon>
        <taxon>Dinosauria</taxon>
        <taxon>Saurischia</taxon>
        <taxon>Theropoda</taxon>
        <taxon>Coelurosauria</taxon>
        <taxon>Aves</taxon>
        <taxon>Neognathae</taxon>
        <taxon>Galloanserae</taxon>
        <taxon>Anseriformes</taxon>
        <taxon>Anatidae</taxon>
        <taxon>Anserinae</taxon>
        <taxon>Anser</taxon>
    </lineage>
</organism>
<dbReference type="SUPFAM" id="SSF48371">
    <property type="entry name" value="ARM repeat"/>
    <property type="match status" value="1"/>
</dbReference>
<dbReference type="InterPro" id="IPR042856">
    <property type="entry name" value="RSP14"/>
</dbReference>
<evidence type="ECO:0000313" key="3">
    <source>
        <dbReference type="Proteomes" id="UP000694521"/>
    </source>
</evidence>
<evidence type="ECO:0000313" key="2">
    <source>
        <dbReference type="Ensembl" id="ENSACDP00005022980.1"/>
    </source>
</evidence>
<protein>
    <submittedName>
        <fullName evidence="2">Radial spoke head 14 homolog</fullName>
    </submittedName>
</protein>
<dbReference type="InterPro" id="IPR016024">
    <property type="entry name" value="ARM-type_fold"/>
</dbReference>
<dbReference type="Proteomes" id="UP000694521">
    <property type="component" value="Unplaced"/>
</dbReference>
<reference evidence="2" key="2">
    <citation type="submission" date="2025-09" db="UniProtKB">
        <authorList>
            <consortium name="Ensembl"/>
        </authorList>
    </citation>
    <scope>IDENTIFICATION</scope>
</reference>
<proteinExistence type="predicted"/>
<reference evidence="2" key="1">
    <citation type="submission" date="2025-08" db="UniProtKB">
        <authorList>
            <consortium name="Ensembl"/>
        </authorList>
    </citation>
    <scope>IDENTIFICATION</scope>
</reference>
<accession>A0A8B9EKK9</accession>
<name>A0A8B9EKK9_ANSCY</name>
<dbReference type="Pfam" id="PF13646">
    <property type="entry name" value="HEAT_2"/>
    <property type="match status" value="1"/>
</dbReference>